<evidence type="ECO:0000313" key="1">
    <source>
        <dbReference type="EMBL" id="KAI0033936.1"/>
    </source>
</evidence>
<name>A0ACB8QRE1_9AGAM</name>
<accession>A0ACB8QRE1</accession>
<proteinExistence type="predicted"/>
<reference evidence="1" key="1">
    <citation type="submission" date="2021-02" db="EMBL/GenBank/DDBJ databases">
        <authorList>
            <consortium name="DOE Joint Genome Institute"/>
            <person name="Ahrendt S."/>
            <person name="Looney B.P."/>
            <person name="Miyauchi S."/>
            <person name="Morin E."/>
            <person name="Drula E."/>
            <person name="Courty P.E."/>
            <person name="Chicoki N."/>
            <person name="Fauchery L."/>
            <person name="Kohler A."/>
            <person name="Kuo A."/>
            <person name="Labutti K."/>
            <person name="Pangilinan J."/>
            <person name="Lipzen A."/>
            <person name="Riley R."/>
            <person name="Andreopoulos W."/>
            <person name="He G."/>
            <person name="Johnson J."/>
            <person name="Barry K.W."/>
            <person name="Grigoriev I.V."/>
            <person name="Nagy L."/>
            <person name="Hibbett D."/>
            <person name="Henrissat B."/>
            <person name="Matheny P.B."/>
            <person name="Labbe J."/>
            <person name="Martin F."/>
        </authorList>
    </citation>
    <scope>NUCLEOTIDE SEQUENCE</scope>
    <source>
        <strain evidence="1">EC-137</strain>
    </source>
</reference>
<dbReference type="EMBL" id="MU273509">
    <property type="protein sequence ID" value="KAI0033936.1"/>
    <property type="molecule type" value="Genomic_DNA"/>
</dbReference>
<dbReference type="Proteomes" id="UP000814128">
    <property type="component" value="Unassembled WGS sequence"/>
</dbReference>
<comment type="caution">
    <text evidence="1">The sequence shown here is derived from an EMBL/GenBank/DDBJ whole genome shotgun (WGS) entry which is preliminary data.</text>
</comment>
<organism evidence="1 2">
    <name type="scientific">Vararia minispora EC-137</name>
    <dbReference type="NCBI Taxonomy" id="1314806"/>
    <lineage>
        <taxon>Eukaryota</taxon>
        <taxon>Fungi</taxon>
        <taxon>Dikarya</taxon>
        <taxon>Basidiomycota</taxon>
        <taxon>Agaricomycotina</taxon>
        <taxon>Agaricomycetes</taxon>
        <taxon>Russulales</taxon>
        <taxon>Lachnocladiaceae</taxon>
        <taxon>Vararia</taxon>
    </lineage>
</organism>
<keyword evidence="2" id="KW-1185">Reference proteome</keyword>
<evidence type="ECO:0000313" key="2">
    <source>
        <dbReference type="Proteomes" id="UP000814128"/>
    </source>
</evidence>
<gene>
    <name evidence="1" type="ORF">K488DRAFT_46636</name>
</gene>
<sequence length="312" mass="34037">MTNSWRAIARMARDRLVQTDPSDLPRILNLWYLRLSALARLRLFNQSSAELTHLLTALSSSPIPPTTLSQILPFELDVLAARAPYWAGDSLGHADALARLLRKCRKSARSARRAEERQMWVERGARVGLIAASNAIEAKDYALATSLLEPLLAQPHPAPALRAALGRIYLQAGRLRDAEAHFAHVDAQPDVPEPTKKLNAALLAIARGEQTRAADLLRDIVDAEPEAYAAVNDLAVVLFSAGKIKEAIDVLESALRASPASLAMAEPFLFNLSTLYELRSAAAADKKRELLVEVAKWSGDGLRTTCLKLSTA</sequence>
<protein>
    <submittedName>
        <fullName evidence="1">Uncharacterized protein</fullName>
    </submittedName>
</protein>
<reference evidence="1" key="2">
    <citation type="journal article" date="2022" name="New Phytol.">
        <title>Evolutionary transition to the ectomycorrhizal habit in the genomes of a hyperdiverse lineage of mushroom-forming fungi.</title>
        <authorList>
            <person name="Looney B."/>
            <person name="Miyauchi S."/>
            <person name="Morin E."/>
            <person name="Drula E."/>
            <person name="Courty P.E."/>
            <person name="Kohler A."/>
            <person name="Kuo A."/>
            <person name="LaButti K."/>
            <person name="Pangilinan J."/>
            <person name="Lipzen A."/>
            <person name="Riley R."/>
            <person name="Andreopoulos W."/>
            <person name="He G."/>
            <person name="Johnson J."/>
            <person name="Nolan M."/>
            <person name="Tritt A."/>
            <person name="Barry K.W."/>
            <person name="Grigoriev I.V."/>
            <person name="Nagy L.G."/>
            <person name="Hibbett D."/>
            <person name="Henrissat B."/>
            <person name="Matheny P.B."/>
            <person name="Labbe J."/>
            <person name="Martin F.M."/>
        </authorList>
    </citation>
    <scope>NUCLEOTIDE SEQUENCE</scope>
    <source>
        <strain evidence="1">EC-137</strain>
    </source>
</reference>